<organism evidence="1 2">
    <name type="scientific">Apiospora phragmitis</name>
    <dbReference type="NCBI Taxonomy" id="2905665"/>
    <lineage>
        <taxon>Eukaryota</taxon>
        <taxon>Fungi</taxon>
        <taxon>Dikarya</taxon>
        <taxon>Ascomycota</taxon>
        <taxon>Pezizomycotina</taxon>
        <taxon>Sordariomycetes</taxon>
        <taxon>Xylariomycetidae</taxon>
        <taxon>Amphisphaeriales</taxon>
        <taxon>Apiosporaceae</taxon>
        <taxon>Apiospora</taxon>
    </lineage>
</organism>
<comment type="caution">
    <text evidence="1">The sequence shown here is derived from an EMBL/GenBank/DDBJ whole genome shotgun (WGS) entry which is preliminary data.</text>
</comment>
<protein>
    <submittedName>
        <fullName evidence="1">Uncharacterized protein</fullName>
    </submittedName>
</protein>
<gene>
    <name evidence="1" type="ORF">PG994_004426</name>
</gene>
<dbReference type="GeneID" id="92088898"/>
<dbReference type="EMBL" id="JAQQWL010000005">
    <property type="protein sequence ID" value="KAK8073527.1"/>
    <property type="molecule type" value="Genomic_DNA"/>
</dbReference>
<dbReference type="Proteomes" id="UP001480595">
    <property type="component" value="Unassembled WGS sequence"/>
</dbReference>
<sequence>MLISPYFLTSSANSASSEWKKKDARLSFERKSLEAYVWRILLAQGGGWGWAALLDNAADQGLHLDQSRGEKAFWQKLRDAQAGSSRFGISHEVG</sequence>
<evidence type="ECO:0000313" key="2">
    <source>
        <dbReference type="Proteomes" id="UP001480595"/>
    </source>
</evidence>
<name>A0ABR1VQT4_9PEZI</name>
<evidence type="ECO:0000313" key="1">
    <source>
        <dbReference type="EMBL" id="KAK8073527.1"/>
    </source>
</evidence>
<proteinExistence type="predicted"/>
<accession>A0ABR1VQT4</accession>
<keyword evidence="2" id="KW-1185">Reference proteome</keyword>
<dbReference type="RefSeq" id="XP_066718002.1">
    <property type="nucleotide sequence ID" value="XM_066855835.1"/>
</dbReference>
<reference evidence="1 2" key="1">
    <citation type="submission" date="2023-01" db="EMBL/GenBank/DDBJ databases">
        <title>Analysis of 21 Apiospora genomes using comparative genomics revels a genus with tremendous synthesis potential of carbohydrate active enzymes and secondary metabolites.</title>
        <authorList>
            <person name="Sorensen T."/>
        </authorList>
    </citation>
    <scope>NUCLEOTIDE SEQUENCE [LARGE SCALE GENOMIC DNA]</scope>
    <source>
        <strain evidence="1 2">CBS 135458</strain>
    </source>
</reference>